<dbReference type="InterPro" id="IPR001279">
    <property type="entry name" value="Metallo-B-lactamas"/>
</dbReference>
<dbReference type="Gene3D" id="1.10.10.10">
    <property type="entry name" value="Winged helix-like DNA-binding domain superfamily/Winged helix DNA-binding domain"/>
    <property type="match status" value="1"/>
</dbReference>
<dbReference type="PANTHER" id="PTHR23131:SF0">
    <property type="entry name" value="ENDORIBONUCLEASE LACTB2"/>
    <property type="match status" value="1"/>
</dbReference>
<keyword evidence="4" id="KW-1185">Reference proteome</keyword>
<keyword evidence="1" id="KW-0472">Membrane</keyword>
<dbReference type="SMART" id="SM00849">
    <property type="entry name" value="Lactamase_B"/>
    <property type="match status" value="1"/>
</dbReference>
<proteinExistence type="predicted"/>
<protein>
    <recommendedName>
        <fullName evidence="2">Metallo-beta-lactamase domain-containing protein</fullName>
    </recommendedName>
</protein>
<reference evidence="3 4" key="1">
    <citation type="submission" date="2021-05" db="EMBL/GenBank/DDBJ databases">
        <title>Genome Assembly of Synthetic Allotetraploid Brassica napus Reveals Homoeologous Exchanges between Subgenomes.</title>
        <authorList>
            <person name="Davis J.T."/>
        </authorList>
    </citation>
    <scope>NUCLEOTIDE SEQUENCE [LARGE SCALE GENOMIC DNA]</scope>
    <source>
        <strain evidence="4">cv. Da-Ae</strain>
        <tissue evidence="3">Seedling</tissue>
    </source>
</reference>
<dbReference type="PANTHER" id="PTHR23131">
    <property type="entry name" value="ENDORIBONUCLEASE LACTB2"/>
    <property type="match status" value="1"/>
</dbReference>
<evidence type="ECO:0000259" key="2">
    <source>
        <dbReference type="SMART" id="SM00849"/>
    </source>
</evidence>
<dbReference type="InterPro" id="IPR036388">
    <property type="entry name" value="WH-like_DNA-bd_sf"/>
</dbReference>
<evidence type="ECO:0000313" key="3">
    <source>
        <dbReference type="EMBL" id="KAH0911444.1"/>
    </source>
</evidence>
<comment type="caution">
    <text evidence="3">The sequence shown here is derived from an EMBL/GenBank/DDBJ whole genome shotgun (WGS) entry which is preliminary data.</text>
</comment>
<sequence>FALEETSQARFPMCAARMDLLCSTTALSPSEEAPSFMFPMLTVPLPPRFRSPPDPPPCKSLPLGFLSPLKPSEPPDPPEPPDPLDVTCLCSITAKYVAAARLPPPETPLLSYPSLCGNFHPTIDSFTIVESILYSVIECSLPVTSFYSAIECPFPITSWFQICLTSFRVEYSMLNCRFLAWLWFQILFINTLLKPTSTFLLPWLLYRCFSCVARSTFGLEDCSIDDLFSVLFKGSAFWCYIASAIVAIVKIVIHALVAEPITSIRSLIVFFVSHSIIPLLKPSVGKIRGRLCNVSCLCIMIASIFVFLLAFCCSKVVSQYGFVIIFVPRKMGNLNLAVIIKNPGDSAQFLLEKQKHPAKFGDEAYDSYVDSNLWDLPSADLPTLEDGTRSVNALSIAESCSEEIDLKNFDLDSTLIRLLASLGIEFSDVGEWSFVRYVVEPEFGPDSCVPTCFLSGKLLDTDKSLQDNCKWMSMEACFDCLLDAKLGGDRVGPLVLLGLGDGYMKQKLAPSLPVQEYPPGVMVVPMRSRTLKPFTTTNLVVFAPENGSVDYQETGFVIHGDALIVDPGCHYKLHSELKKIADALPRKLIVFVTHHHRDHIGGLSAIQESNPDAILVAHVKTRNRIDGWSGNYTPVSGGENIYVNGQSLTVIFAPGHTDGHMALLHNSTRSLIVGDHCVGKGSAFLDIRSGGNMTEYFQTTYKFLELSPHVVIPMHGRVNLWPKHMLCGYLKNRRSREESILKATEDGAQTLFDIVSNVYSKVDRSFWLAAASNVRLHIDNLAVENKLPEGFSIQKFKASCGFSFKVRWAAGYIGSRIPFKINKPGLIMSVIAAGAGYFLLYTCKKKDTIES</sequence>
<dbReference type="Proteomes" id="UP000824890">
    <property type="component" value="Unassembled WGS sequence"/>
</dbReference>
<feature type="transmembrane region" description="Helical" evidence="1">
    <location>
        <begin position="825"/>
        <end position="843"/>
    </location>
</feature>
<dbReference type="Gene3D" id="3.60.15.10">
    <property type="entry name" value="Ribonuclease Z/Hydroxyacylglutathione hydrolase-like"/>
    <property type="match status" value="1"/>
</dbReference>
<dbReference type="InterPro" id="IPR041516">
    <property type="entry name" value="LACTB2_WH"/>
</dbReference>
<dbReference type="InterPro" id="IPR050662">
    <property type="entry name" value="Sec-metab_biosynth-thioest"/>
</dbReference>
<keyword evidence="1" id="KW-0812">Transmembrane</keyword>
<accession>A0ABQ8C326</accession>
<name>A0ABQ8C326_BRANA</name>
<dbReference type="SUPFAM" id="SSF56281">
    <property type="entry name" value="Metallo-hydrolase/oxidoreductase"/>
    <property type="match status" value="1"/>
</dbReference>
<dbReference type="EMBL" id="JAGKQM010000009">
    <property type="protein sequence ID" value="KAH0911444.1"/>
    <property type="molecule type" value="Genomic_DNA"/>
</dbReference>
<gene>
    <name evidence="3" type="ORF">HID58_034765</name>
</gene>
<dbReference type="InterPro" id="IPR036866">
    <property type="entry name" value="RibonucZ/Hydroxyglut_hydro"/>
</dbReference>
<dbReference type="Pfam" id="PF17778">
    <property type="entry name" value="WHD_BLACT"/>
    <property type="match status" value="1"/>
</dbReference>
<feature type="transmembrane region" description="Helical" evidence="1">
    <location>
        <begin position="292"/>
        <end position="311"/>
    </location>
</feature>
<feature type="domain" description="Metallo-beta-lactamase" evidence="2">
    <location>
        <begin position="552"/>
        <end position="715"/>
    </location>
</feature>
<feature type="non-terminal residue" evidence="3">
    <location>
        <position position="1"/>
    </location>
</feature>
<organism evidence="3 4">
    <name type="scientific">Brassica napus</name>
    <name type="common">Rape</name>
    <dbReference type="NCBI Taxonomy" id="3708"/>
    <lineage>
        <taxon>Eukaryota</taxon>
        <taxon>Viridiplantae</taxon>
        <taxon>Streptophyta</taxon>
        <taxon>Embryophyta</taxon>
        <taxon>Tracheophyta</taxon>
        <taxon>Spermatophyta</taxon>
        <taxon>Magnoliopsida</taxon>
        <taxon>eudicotyledons</taxon>
        <taxon>Gunneridae</taxon>
        <taxon>Pentapetalae</taxon>
        <taxon>rosids</taxon>
        <taxon>malvids</taxon>
        <taxon>Brassicales</taxon>
        <taxon>Brassicaceae</taxon>
        <taxon>Brassiceae</taxon>
        <taxon>Brassica</taxon>
    </lineage>
</organism>
<evidence type="ECO:0000256" key="1">
    <source>
        <dbReference type="SAM" id="Phobius"/>
    </source>
</evidence>
<evidence type="ECO:0000313" key="4">
    <source>
        <dbReference type="Proteomes" id="UP000824890"/>
    </source>
</evidence>
<feature type="transmembrane region" description="Helical" evidence="1">
    <location>
        <begin position="237"/>
        <end position="257"/>
    </location>
</feature>
<dbReference type="Pfam" id="PF00753">
    <property type="entry name" value="Lactamase_B"/>
    <property type="match status" value="1"/>
</dbReference>
<feature type="transmembrane region" description="Helical" evidence="1">
    <location>
        <begin position="174"/>
        <end position="193"/>
    </location>
</feature>
<keyword evidence="1" id="KW-1133">Transmembrane helix</keyword>